<evidence type="ECO:0008006" key="4">
    <source>
        <dbReference type="Google" id="ProtNLM"/>
    </source>
</evidence>
<proteinExistence type="predicted"/>
<evidence type="ECO:0000313" key="2">
    <source>
        <dbReference type="EMBL" id="CAL1608506.1"/>
    </source>
</evidence>
<accession>A0AAV2M5M2</accession>
<name>A0AAV2M5M2_KNICA</name>
<keyword evidence="1" id="KW-0472">Membrane</keyword>
<keyword evidence="1" id="KW-1133">Transmembrane helix</keyword>
<reference evidence="2 3" key="1">
    <citation type="submission" date="2024-04" db="EMBL/GenBank/DDBJ databases">
        <authorList>
            <person name="Waldvogel A.-M."/>
            <person name="Schoenle A."/>
        </authorList>
    </citation>
    <scope>NUCLEOTIDE SEQUENCE [LARGE SCALE GENOMIC DNA]</scope>
</reference>
<sequence length="131" mass="14798">MEEDHVSLRSVCVRACVCVFVCVCVACVVPPRFALLWTHFYWVNEKSGVFSACVRVRKSGPCAWMRAVVRALAEVFGLALLPVRPRGGCPESGRPGDHSHSAWFDVLEQKRVPPRHTSLSELLQSRSWRNY</sequence>
<protein>
    <recommendedName>
        <fullName evidence="4">Secreted protein</fullName>
    </recommendedName>
</protein>
<keyword evidence="3" id="KW-1185">Reference proteome</keyword>
<dbReference type="Proteomes" id="UP001497482">
    <property type="component" value="Chromosome 6"/>
</dbReference>
<evidence type="ECO:0000256" key="1">
    <source>
        <dbReference type="SAM" id="Phobius"/>
    </source>
</evidence>
<gene>
    <name evidence="2" type="ORF">KC01_LOCUS35425</name>
</gene>
<keyword evidence="1" id="KW-0812">Transmembrane</keyword>
<dbReference type="AlphaFoldDB" id="A0AAV2M5M2"/>
<organism evidence="2 3">
    <name type="scientific">Knipowitschia caucasica</name>
    <name type="common">Caucasian dwarf goby</name>
    <name type="synonym">Pomatoschistus caucasicus</name>
    <dbReference type="NCBI Taxonomy" id="637954"/>
    <lineage>
        <taxon>Eukaryota</taxon>
        <taxon>Metazoa</taxon>
        <taxon>Chordata</taxon>
        <taxon>Craniata</taxon>
        <taxon>Vertebrata</taxon>
        <taxon>Euteleostomi</taxon>
        <taxon>Actinopterygii</taxon>
        <taxon>Neopterygii</taxon>
        <taxon>Teleostei</taxon>
        <taxon>Neoteleostei</taxon>
        <taxon>Acanthomorphata</taxon>
        <taxon>Gobiaria</taxon>
        <taxon>Gobiiformes</taxon>
        <taxon>Gobioidei</taxon>
        <taxon>Gobiidae</taxon>
        <taxon>Gobiinae</taxon>
        <taxon>Knipowitschia</taxon>
    </lineage>
</organism>
<evidence type="ECO:0000313" key="3">
    <source>
        <dbReference type="Proteomes" id="UP001497482"/>
    </source>
</evidence>
<dbReference type="EMBL" id="OZ035828">
    <property type="protein sequence ID" value="CAL1608506.1"/>
    <property type="molecule type" value="Genomic_DNA"/>
</dbReference>
<feature type="transmembrane region" description="Helical" evidence="1">
    <location>
        <begin position="6"/>
        <end position="29"/>
    </location>
</feature>